<dbReference type="OrthoDB" id="5010675at2759"/>
<accession>A0A8H4TWZ4</accession>
<reference evidence="1" key="1">
    <citation type="journal article" date="2020" name="BMC Genomics">
        <title>Correction to: Identification and distribution of gene clusters required for synthesis of sphingolipid metabolism inhibitors in diverse species of the filamentous fungus Fusarium.</title>
        <authorList>
            <person name="Kim H.S."/>
            <person name="Lohmar J.M."/>
            <person name="Busman M."/>
            <person name="Brown D.W."/>
            <person name="Naumann T.A."/>
            <person name="Divon H.H."/>
            <person name="Lysoe E."/>
            <person name="Uhlig S."/>
            <person name="Proctor R.H."/>
        </authorList>
    </citation>
    <scope>NUCLEOTIDE SEQUENCE</scope>
    <source>
        <strain evidence="1">NRRL 20472</strain>
    </source>
</reference>
<evidence type="ECO:0000313" key="2">
    <source>
        <dbReference type="Proteomes" id="UP000622797"/>
    </source>
</evidence>
<name>A0A8H4TWZ4_9HYPO</name>
<dbReference type="EMBL" id="JABEXW010000332">
    <property type="protein sequence ID" value="KAF4965698.1"/>
    <property type="molecule type" value="Genomic_DNA"/>
</dbReference>
<evidence type="ECO:0000313" key="1">
    <source>
        <dbReference type="EMBL" id="KAF4965698.1"/>
    </source>
</evidence>
<proteinExistence type="predicted"/>
<comment type="caution">
    <text evidence="1">The sequence shown here is derived from an EMBL/GenBank/DDBJ whole genome shotgun (WGS) entry which is preliminary data.</text>
</comment>
<sequence>MDYQDTAANPKSGFYRLPTEVLVMIVEALEIEDGEKQDCHFYRRFANLDYINKILFTSIQLEPTRASLTSLQRGDFSRVAEFASSITFVAPPSWALLFETFKHIGHTYKEPFDPYFPRDFGKSMLEQSVIEYLEGHESFSEEQVAEGYAAYIRQTKVTQSLLEDEDSELKTAWVAILRKLGNRLRKVQFVSRPCADMRQMGYFDTSSQKDLLPCRLNSHYHSGDTDEYACKHANAIAGDRLFITVMSCLAASGVAIRHLAISHCITGNFECANIPGWQDLNLSGLEELKFSPDISSNAMMIVEDSVLDALPCLDLEEIEQKTSDVLHALVDKSQTSLKYLKLTARGPITWPSHPATFDLPVLERLEPSIYRVNEALLRDWIVRMAALRYIKFSYPELEQSDCWTDGWRHVFDAIRDHPNASGPNPKGLEVVFEHIALRWADNLSWSGVVCSDPEIAEERPERHSGLEESEDYDFALGRHLYGEIPYEENHVLRYWLRDEDPNGPRIVLARDE</sequence>
<dbReference type="Proteomes" id="UP000622797">
    <property type="component" value="Unassembled WGS sequence"/>
</dbReference>
<organism evidence="1 2">
    <name type="scientific">Fusarium sarcochroum</name>
    <dbReference type="NCBI Taxonomy" id="1208366"/>
    <lineage>
        <taxon>Eukaryota</taxon>
        <taxon>Fungi</taxon>
        <taxon>Dikarya</taxon>
        <taxon>Ascomycota</taxon>
        <taxon>Pezizomycotina</taxon>
        <taxon>Sordariomycetes</taxon>
        <taxon>Hypocreomycetidae</taxon>
        <taxon>Hypocreales</taxon>
        <taxon>Nectriaceae</taxon>
        <taxon>Fusarium</taxon>
        <taxon>Fusarium lateritium species complex</taxon>
    </lineage>
</organism>
<dbReference type="AlphaFoldDB" id="A0A8H4TWZ4"/>
<reference evidence="1" key="2">
    <citation type="submission" date="2020-05" db="EMBL/GenBank/DDBJ databases">
        <authorList>
            <person name="Kim H.-S."/>
            <person name="Proctor R.H."/>
            <person name="Brown D.W."/>
        </authorList>
    </citation>
    <scope>NUCLEOTIDE SEQUENCE</scope>
    <source>
        <strain evidence="1">NRRL 20472</strain>
    </source>
</reference>
<protein>
    <submittedName>
        <fullName evidence="1">Uncharacterized protein</fullName>
    </submittedName>
</protein>
<keyword evidence="2" id="KW-1185">Reference proteome</keyword>
<gene>
    <name evidence="1" type="ORF">FSARC_6538</name>
</gene>